<reference evidence="1" key="1">
    <citation type="submission" date="2021-05" db="EMBL/GenBank/DDBJ databases">
        <authorList>
            <person name="Pietrasiak N."/>
            <person name="Ward R."/>
            <person name="Stajich J.E."/>
            <person name="Kurbessoian T."/>
        </authorList>
    </citation>
    <scope>NUCLEOTIDE SEQUENCE</scope>
    <source>
        <strain evidence="1">CPER-KK1</strain>
    </source>
</reference>
<comment type="caution">
    <text evidence="1">The sequence shown here is derived from an EMBL/GenBank/DDBJ whole genome shotgun (WGS) entry which is preliminary data.</text>
</comment>
<sequence length="57" mass="6473">MKGRSDSFGCRDRLSQPKYSKILIGGSVDLEGGVWCDRSFMPSPLLQLNFLRINRLL</sequence>
<name>A0A951PMZ8_9CYAN</name>
<dbReference type="EMBL" id="JAHHIF010000033">
    <property type="protein sequence ID" value="MBW4546950.1"/>
    <property type="molecule type" value="Genomic_DNA"/>
</dbReference>
<organism evidence="1 2">
    <name type="scientific">Symplocastrum torsivum CPER-KK1</name>
    <dbReference type="NCBI Taxonomy" id="450513"/>
    <lineage>
        <taxon>Bacteria</taxon>
        <taxon>Bacillati</taxon>
        <taxon>Cyanobacteriota</taxon>
        <taxon>Cyanophyceae</taxon>
        <taxon>Oscillatoriophycideae</taxon>
        <taxon>Oscillatoriales</taxon>
        <taxon>Microcoleaceae</taxon>
        <taxon>Symplocastrum</taxon>
    </lineage>
</organism>
<accession>A0A951PMZ8</accession>
<dbReference type="AlphaFoldDB" id="A0A951PMZ8"/>
<gene>
    <name evidence="1" type="ORF">KME25_21275</name>
</gene>
<dbReference type="Proteomes" id="UP000753908">
    <property type="component" value="Unassembled WGS sequence"/>
</dbReference>
<evidence type="ECO:0000313" key="2">
    <source>
        <dbReference type="Proteomes" id="UP000753908"/>
    </source>
</evidence>
<reference evidence="1" key="2">
    <citation type="journal article" date="2022" name="Microbiol. Resour. Announc.">
        <title>Metagenome Sequencing to Explore Phylogenomics of Terrestrial Cyanobacteria.</title>
        <authorList>
            <person name="Ward R.D."/>
            <person name="Stajich J.E."/>
            <person name="Johansen J.R."/>
            <person name="Huntemann M."/>
            <person name="Clum A."/>
            <person name="Foster B."/>
            <person name="Foster B."/>
            <person name="Roux S."/>
            <person name="Palaniappan K."/>
            <person name="Varghese N."/>
            <person name="Mukherjee S."/>
            <person name="Reddy T.B.K."/>
            <person name="Daum C."/>
            <person name="Copeland A."/>
            <person name="Chen I.A."/>
            <person name="Ivanova N.N."/>
            <person name="Kyrpides N.C."/>
            <person name="Shapiro N."/>
            <person name="Eloe-Fadrosh E.A."/>
            <person name="Pietrasiak N."/>
        </authorList>
    </citation>
    <scope>NUCLEOTIDE SEQUENCE</scope>
    <source>
        <strain evidence="1">CPER-KK1</strain>
    </source>
</reference>
<proteinExistence type="predicted"/>
<evidence type="ECO:0000313" key="1">
    <source>
        <dbReference type="EMBL" id="MBW4546950.1"/>
    </source>
</evidence>
<protein>
    <submittedName>
        <fullName evidence="1">Uncharacterized protein</fullName>
    </submittedName>
</protein>